<keyword evidence="2" id="KW-1185">Reference proteome</keyword>
<dbReference type="AlphaFoldDB" id="A0A4Y2PU21"/>
<dbReference type="Proteomes" id="UP000499080">
    <property type="component" value="Unassembled WGS sequence"/>
</dbReference>
<accession>A0A4Y2PU21</accession>
<evidence type="ECO:0000313" key="1">
    <source>
        <dbReference type="EMBL" id="GBN54070.1"/>
    </source>
</evidence>
<reference evidence="1 2" key="1">
    <citation type="journal article" date="2019" name="Sci. Rep.">
        <title>Orb-weaving spider Araneus ventricosus genome elucidates the spidroin gene catalogue.</title>
        <authorList>
            <person name="Kono N."/>
            <person name="Nakamura H."/>
            <person name="Ohtoshi R."/>
            <person name="Moran D.A.P."/>
            <person name="Shinohara A."/>
            <person name="Yoshida Y."/>
            <person name="Fujiwara M."/>
            <person name="Mori M."/>
            <person name="Tomita M."/>
            <person name="Arakawa K."/>
        </authorList>
    </citation>
    <scope>NUCLEOTIDE SEQUENCE [LARGE SCALE GENOMIC DNA]</scope>
</reference>
<protein>
    <submittedName>
        <fullName evidence="1">Uncharacterized protein</fullName>
    </submittedName>
</protein>
<organism evidence="1 2">
    <name type="scientific">Araneus ventricosus</name>
    <name type="common">Orbweaver spider</name>
    <name type="synonym">Epeira ventricosa</name>
    <dbReference type="NCBI Taxonomy" id="182803"/>
    <lineage>
        <taxon>Eukaryota</taxon>
        <taxon>Metazoa</taxon>
        <taxon>Ecdysozoa</taxon>
        <taxon>Arthropoda</taxon>
        <taxon>Chelicerata</taxon>
        <taxon>Arachnida</taxon>
        <taxon>Araneae</taxon>
        <taxon>Araneomorphae</taxon>
        <taxon>Entelegynae</taxon>
        <taxon>Araneoidea</taxon>
        <taxon>Araneidae</taxon>
        <taxon>Araneus</taxon>
    </lineage>
</organism>
<comment type="caution">
    <text evidence="1">The sequence shown here is derived from an EMBL/GenBank/DDBJ whole genome shotgun (WGS) entry which is preliminary data.</text>
</comment>
<name>A0A4Y2PU21_ARAVE</name>
<evidence type="ECO:0000313" key="2">
    <source>
        <dbReference type="Proteomes" id="UP000499080"/>
    </source>
</evidence>
<gene>
    <name evidence="1" type="ORF">AVEN_157453_1</name>
</gene>
<sequence>MKRCGRSTSWPKGHVPPVDKIVGMTHLGSPEVRKFLGVDWKQVQLKEDAVSFSVGQSGAVESRWEWMDVPSIAVRLRREFCEMKE</sequence>
<proteinExistence type="predicted"/>
<dbReference type="EMBL" id="BGPR01012008">
    <property type="protein sequence ID" value="GBN54070.1"/>
    <property type="molecule type" value="Genomic_DNA"/>
</dbReference>